<evidence type="ECO:0000256" key="2">
    <source>
        <dbReference type="ARBA" id="ARBA00004829"/>
    </source>
</evidence>
<evidence type="ECO:0000313" key="11">
    <source>
        <dbReference type="Proteomes" id="UP000434850"/>
    </source>
</evidence>
<accession>A0A6I4I8A5</accession>
<evidence type="ECO:0000256" key="7">
    <source>
        <dbReference type="ARBA" id="ARBA00023235"/>
    </source>
</evidence>
<dbReference type="Proteomes" id="UP000434850">
    <property type="component" value="Unassembled WGS sequence"/>
</dbReference>
<sequence length="229" mass="26684">MKVTYAYLLINFLTIIFPILLSFDKRVAFHKSWKYIWPAMAITGLVFLFWDVLFTLKGVWSFNSNYIIGIRFWGLPLEEILFFLTVPFSCIFIYACLNYYVKWSLPQTAGKAISVLMIILSIVMLVIYYDRLYTTVTFGLLLALVAAIQFGFNPIWLPRFYMAYIVSLLPFYIVNGILTSVPIVLYNNAENIGKRVGTIPFEDHFYSLALLLMNVAIFEYFKNKRKTLL</sequence>
<keyword evidence="11" id="KW-1185">Reference proteome</keyword>
<evidence type="ECO:0000256" key="1">
    <source>
        <dbReference type="ARBA" id="ARBA00004141"/>
    </source>
</evidence>
<evidence type="ECO:0000256" key="5">
    <source>
        <dbReference type="ARBA" id="ARBA00022989"/>
    </source>
</evidence>
<evidence type="ECO:0000256" key="3">
    <source>
        <dbReference type="ARBA" id="ARBA00022692"/>
    </source>
</evidence>
<evidence type="ECO:0000259" key="9">
    <source>
        <dbReference type="Pfam" id="PF18916"/>
    </source>
</evidence>
<feature type="domain" description="Lycopene cyclase" evidence="9">
    <location>
        <begin position="5"/>
        <end position="97"/>
    </location>
</feature>
<dbReference type="NCBIfam" id="TIGR03462">
    <property type="entry name" value="CarR_dom_SF"/>
    <property type="match status" value="2"/>
</dbReference>
<feature type="domain" description="Lycopene cyclase" evidence="9">
    <location>
        <begin position="130"/>
        <end position="221"/>
    </location>
</feature>
<keyword evidence="6 8" id="KW-0472">Membrane</keyword>
<feature type="transmembrane region" description="Helical" evidence="8">
    <location>
        <begin position="35"/>
        <end position="60"/>
    </location>
</feature>
<feature type="transmembrane region" description="Helical" evidence="8">
    <location>
        <begin position="135"/>
        <end position="156"/>
    </location>
</feature>
<gene>
    <name evidence="10" type="ORF">GO816_03885</name>
</gene>
<dbReference type="GO" id="GO:0016117">
    <property type="term" value="P:carotenoid biosynthetic process"/>
    <property type="evidence" value="ECO:0007669"/>
    <property type="project" value="UniProtKB-KW"/>
</dbReference>
<comment type="subcellular location">
    <subcellularLocation>
        <location evidence="1">Membrane</location>
        <topology evidence="1">Multi-pass membrane protein</topology>
    </subcellularLocation>
</comment>
<evidence type="ECO:0000256" key="4">
    <source>
        <dbReference type="ARBA" id="ARBA00022746"/>
    </source>
</evidence>
<keyword evidence="5 8" id="KW-1133">Transmembrane helix</keyword>
<evidence type="ECO:0000256" key="8">
    <source>
        <dbReference type="SAM" id="Phobius"/>
    </source>
</evidence>
<organism evidence="10 11">
    <name type="scientific">Mucilaginibacter aquatilis</name>
    <dbReference type="NCBI Taxonomy" id="1517760"/>
    <lineage>
        <taxon>Bacteria</taxon>
        <taxon>Pseudomonadati</taxon>
        <taxon>Bacteroidota</taxon>
        <taxon>Sphingobacteriia</taxon>
        <taxon>Sphingobacteriales</taxon>
        <taxon>Sphingobacteriaceae</taxon>
        <taxon>Mucilaginibacter</taxon>
    </lineage>
</organism>
<evidence type="ECO:0000256" key="6">
    <source>
        <dbReference type="ARBA" id="ARBA00023136"/>
    </source>
</evidence>
<feature type="transmembrane region" description="Helical" evidence="8">
    <location>
        <begin position="163"/>
        <end position="185"/>
    </location>
</feature>
<protein>
    <submittedName>
        <fullName evidence="10">Lycopene cyclase domain-containing protein</fullName>
    </submittedName>
</protein>
<name>A0A6I4I8A5_9SPHI</name>
<feature type="transmembrane region" description="Helical" evidence="8">
    <location>
        <begin position="6"/>
        <end position="23"/>
    </location>
</feature>
<proteinExistence type="predicted"/>
<evidence type="ECO:0000313" key="10">
    <source>
        <dbReference type="EMBL" id="MVN90258.1"/>
    </source>
</evidence>
<dbReference type="AlphaFoldDB" id="A0A6I4I8A5"/>
<dbReference type="GO" id="GO:0045436">
    <property type="term" value="F:lycopene beta cyclase activity"/>
    <property type="evidence" value="ECO:0007669"/>
    <property type="project" value="UniProtKB-ARBA"/>
</dbReference>
<comment type="pathway">
    <text evidence="2">Carotenoid biosynthesis.</text>
</comment>
<reference evidence="10 11" key="1">
    <citation type="submission" date="2019-12" db="EMBL/GenBank/DDBJ databases">
        <title>Mucilaginibacter sp. HME9299 genome sequencing and assembly.</title>
        <authorList>
            <person name="Kang H."/>
            <person name="Kim H."/>
            <person name="Joh K."/>
        </authorList>
    </citation>
    <scope>NUCLEOTIDE SEQUENCE [LARGE SCALE GENOMIC DNA]</scope>
    <source>
        <strain evidence="10 11">HME9299</strain>
    </source>
</reference>
<keyword evidence="3 8" id="KW-0812">Transmembrane</keyword>
<dbReference type="GO" id="GO:0016872">
    <property type="term" value="F:intramolecular lyase activity"/>
    <property type="evidence" value="ECO:0007669"/>
    <property type="project" value="InterPro"/>
</dbReference>
<keyword evidence="7" id="KW-0413">Isomerase</keyword>
<keyword evidence="4" id="KW-0125">Carotenoid biosynthesis</keyword>
<feature type="transmembrane region" description="Helical" evidence="8">
    <location>
        <begin position="205"/>
        <end position="221"/>
    </location>
</feature>
<dbReference type="InterPro" id="IPR017825">
    <property type="entry name" value="Lycopene_cyclase_dom"/>
</dbReference>
<feature type="transmembrane region" description="Helical" evidence="8">
    <location>
        <begin position="112"/>
        <end position="129"/>
    </location>
</feature>
<comment type="caution">
    <text evidence="10">The sequence shown here is derived from an EMBL/GenBank/DDBJ whole genome shotgun (WGS) entry which is preliminary data.</text>
</comment>
<feature type="transmembrane region" description="Helical" evidence="8">
    <location>
        <begin position="80"/>
        <end position="100"/>
    </location>
</feature>
<dbReference type="EMBL" id="WQLA01000001">
    <property type="protein sequence ID" value="MVN90258.1"/>
    <property type="molecule type" value="Genomic_DNA"/>
</dbReference>
<dbReference type="Pfam" id="PF18916">
    <property type="entry name" value="Lycopene_cyc"/>
    <property type="match status" value="2"/>
</dbReference>
<dbReference type="GO" id="GO:0016020">
    <property type="term" value="C:membrane"/>
    <property type="evidence" value="ECO:0007669"/>
    <property type="project" value="UniProtKB-SubCell"/>
</dbReference>